<feature type="chain" id="PRO_5032477357" evidence="1">
    <location>
        <begin position="18"/>
        <end position="55"/>
    </location>
</feature>
<reference evidence="2 3" key="1">
    <citation type="submission" date="2020-10" db="EMBL/GenBank/DDBJ databases">
        <title>The Coptis chinensis genome and diversification of protoberbering-type alkaloids.</title>
        <authorList>
            <person name="Wang B."/>
            <person name="Shu S."/>
            <person name="Song C."/>
            <person name="Liu Y."/>
        </authorList>
    </citation>
    <scope>NUCLEOTIDE SEQUENCE [LARGE SCALE GENOMIC DNA]</scope>
    <source>
        <strain evidence="2">HL-2020</strain>
        <tissue evidence="2">Leaf</tissue>
    </source>
</reference>
<evidence type="ECO:0000256" key="1">
    <source>
        <dbReference type="SAM" id="SignalP"/>
    </source>
</evidence>
<evidence type="ECO:0000313" key="2">
    <source>
        <dbReference type="EMBL" id="KAF9603995.1"/>
    </source>
</evidence>
<name>A0A835HN89_9MAGN</name>
<keyword evidence="1" id="KW-0732">Signal</keyword>
<dbReference type="AlphaFoldDB" id="A0A835HN89"/>
<keyword evidence="3" id="KW-1185">Reference proteome</keyword>
<accession>A0A835HN89</accession>
<gene>
    <name evidence="2" type="ORF">IFM89_039349</name>
</gene>
<dbReference type="Proteomes" id="UP000631114">
    <property type="component" value="Unassembled WGS sequence"/>
</dbReference>
<comment type="caution">
    <text evidence="2">The sequence shown here is derived from an EMBL/GenBank/DDBJ whole genome shotgun (WGS) entry which is preliminary data.</text>
</comment>
<evidence type="ECO:0000313" key="3">
    <source>
        <dbReference type="Proteomes" id="UP000631114"/>
    </source>
</evidence>
<organism evidence="2 3">
    <name type="scientific">Coptis chinensis</name>
    <dbReference type="NCBI Taxonomy" id="261450"/>
    <lineage>
        <taxon>Eukaryota</taxon>
        <taxon>Viridiplantae</taxon>
        <taxon>Streptophyta</taxon>
        <taxon>Embryophyta</taxon>
        <taxon>Tracheophyta</taxon>
        <taxon>Spermatophyta</taxon>
        <taxon>Magnoliopsida</taxon>
        <taxon>Ranunculales</taxon>
        <taxon>Ranunculaceae</taxon>
        <taxon>Coptidoideae</taxon>
        <taxon>Coptis</taxon>
    </lineage>
</organism>
<feature type="signal peptide" evidence="1">
    <location>
        <begin position="1"/>
        <end position="17"/>
    </location>
</feature>
<dbReference type="EMBL" id="JADFTS010000006">
    <property type="protein sequence ID" value="KAF9603995.1"/>
    <property type="molecule type" value="Genomic_DNA"/>
</dbReference>
<sequence>FERLILLIFLQCSSAPALEIADASYPTFTQLLQRDPRFHGFESRLPTGFKVYLFN</sequence>
<protein>
    <submittedName>
        <fullName evidence="2">Uncharacterized protein</fullName>
    </submittedName>
</protein>
<proteinExistence type="predicted"/>
<feature type="non-terminal residue" evidence="2">
    <location>
        <position position="1"/>
    </location>
</feature>